<organism evidence="2 3">
    <name type="scientific">Ancylostoma ceylanicum</name>
    <dbReference type="NCBI Taxonomy" id="53326"/>
    <lineage>
        <taxon>Eukaryota</taxon>
        <taxon>Metazoa</taxon>
        <taxon>Ecdysozoa</taxon>
        <taxon>Nematoda</taxon>
        <taxon>Chromadorea</taxon>
        <taxon>Rhabditida</taxon>
        <taxon>Rhabditina</taxon>
        <taxon>Rhabditomorpha</taxon>
        <taxon>Strongyloidea</taxon>
        <taxon>Ancylostomatidae</taxon>
        <taxon>Ancylostomatinae</taxon>
        <taxon>Ancylostoma</taxon>
    </lineage>
</organism>
<evidence type="ECO:0000313" key="3">
    <source>
        <dbReference type="Proteomes" id="UP000024635"/>
    </source>
</evidence>
<dbReference type="AlphaFoldDB" id="A0A016UWA7"/>
<evidence type="ECO:0000256" key="1">
    <source>
        <dbReference type="SAM" id="MobiDB-lite"/>
    </source>
</evidence>
<comment type="caution">
    <text evidence="2">The sequence shown here is derived from an EMBL/GenBank/DDBJ whole genome shotgun (WGS) entry which is preliminary data.</text>
</comment>
<keyword evidence="3" id="KW-1185">Reference proteome</keyword>
<protein>
    <submittedName>
        <fullName evidence="2">Uncharacterized protein</fullName>
    </submittedName>
</protein>
<reference evidence="3" key="1">
    <citation type="journal article" date="2015" name="Nat. Genet.">
        <title>The genome and transcriptome of the zoonotic hookworm Ancylostoma ceylanicum identify infection-specific gene families.</title>
        <authorList>
            <person name="Schwarz E.M."/>
            <person name="Hu Y."/>
            <person name="Antoshechkin I."/>
            <person name="Miller M.M."/>
            <person name="Sternberg P.W."/>
            <person name="Aroian R.V."/>
        </authorList>
    </citation>
    <scope>NUCLEOTIDE SEQUENCE</scope>
    <source>
        <strain evidence="3">HY135</strain>
    </source>
</reference>
<dbReference type="EMBL" id="JARK01001360">
    <property type="protein sequence ID" value="EYC19480.1"/>
    <property type="molecule type" value="Genomic_DNA"/>
</dbReference>
<feature type="compositionally biased region" description="Polar residues" evidence="1">
    <location>
        <begin position="14"/>
        <end position="62"/>
    </location>
</feature>
<name>A0A016UWA7_9BILA</name>
<sequence length="105" mass="11047">MDGWTPGCHRSIDHNVSSTEYAGSQSSVVPGRQKCSQPAGQDNSDPAQTPPSTTFNSWSNRAKSVERHSSQKDAAALHQRDKKHDSSAAGCAVAGWTVLGALAAL</sequence>
<dbReference type="Proteomes" id="UP000024635">
    <property type="component" value="Unassembled WGS sequence"/>
</dbReference>
<accession>A0A016UWA7</accession>
<proteinExistence type="predicted"/>
<feature type="region of interest" description="Disordered" evidence="1">
    <location>
        <begin position="1"/>
        <end position="88"/>
    </location>
</feature>
<gene>
    <name evidence="2" type="primary">Acey_s0024.g886</name>
    <name evidence="2" type="ORF">Y032_0024g886</name>
</gene>
<evidence type="ECO:0000313" key="2">
    <source>
        <dbReference type="EMBL" id="EYC19480.1"/>
    </source>
</evidence>